<organism evidence="1 2">
    <name type="scientific">Clunio marinus</name>
    <dbReference type="NCBI Taxonomy" id="568069"/>
    <lineage>
        <taxon>Eukaryota</taxon>
        <taxon>Metazoa</taxon>
        <taxon>Ecdysozoa</taxon>
        <taxon>Arthropoda</taxon>
        <taxon>Hexapoda</taxon>
        <taxon>Insecta</taxon>
        <taxon>Pterygota</taxon>
        <taxon>Neoptera</taxon>
        <taxon>Endopterygota</taxon>
        <taxon>Diptera</taxon>
        <taxon>Nematocera</taxon>
        <taxon>Chironomoidea</taxon>
        <taxon>Chironomidae</taxon>
        <taxon>Clunio</taxon>
    </lineage>
</organism>
<dbReference type="AlphaFoldDB" id="A0A1J1I8H8"/>
<name>A0A1J1I8H8_9DIPT</name>
<accession>A0A1J1I8H8</accession>
<keyword evidence="2" id="KW-1185">Reference proteome</keyword>
<evidence type="ECO:0000313" key="1">
    <source>
        <dbReference type="EMBL" id="CRK95246.1"/>
    </source>
</evidence>
<evidence type="ECO:0000313" key="2">
    <source>
        <dbReference type="Proteomes" id="UP000183832"/>
    </source>
</evidence>
<gene>
    <name evidence="1" type="ORF">CLUMA_CG008889</name>
</gene>
<sequence>MLIKFSVICWYDKLKWKTCKTVAEDSVVLLHNTDFHYENVETFAIPHVLSMKWFRITRNESPD</sequence>
<protein>
    <submittedName>
        <fullName evidence="1">CLUMA_CG008889, isoform A</fullName>
    </submittedName>
</protein>
<dbReference type="EMBL" id="CVRI01000041">
    <property type="protein sequence ID" value="CRK95246.1"/>
    <property type="molecule type" value="Genomic_DNA"/>
</dbReference>
<dbReference type="Proteomes" id="UP000183832">
    <property type="component" value="Unassembled WGS sequence"/>
</dbReference>
<reference evidence="1 2" key="1">
    <citation type="submission" date="2015-04" db="EMBL/GenBank/DDBJ databases">
        <authorList>
            <person name="Syromyatnikov M.Y."/>
            <person name="Popov V.N."/>
        </authorList>
    </citation>
    <scope>NUCLEOTIDE SEQUENCE [LARGE SCALE GENOMIC DNA]</scope>
</reference>
<proteinExistence type="predicted"/>